<gene>
    <name evidence="1" type="ORF">MAR_003951</name>
</gene>
<proteinExistence type="predicted"/>
<evidence type="ECO:0000313" key="1">
    <source>
        <dbReference type="EMBL" id="WAR13846.1"/>
    </source>
</evidence>
<reference evidence="1" key="1">
    <citation type="submission" date="2022-11" db="EMBL/GenBank/DDBJ databases">
        <title>Centuries of genome instability and evolution in soft-shell clam transmissible cancer (bioRxiv).</title>
        <authorList>
            <person name="Hart S.F.M."/>
            <person name="Yonemitsu M.A."/>
            <person name="Giersch R.M."/>
            <person name="Beal B.F."/>
            <person name="Arriagada G."/>
            <person name="Davis B.W."/>
            <person name="Ostrander E.A."/>
            <person name="Goff S.P."/>
            <person name="Metzger M.J."/>
        </authorList>
    </citation>
    <scope>NUCLEOTIDE SEQUENCE</scope>
    <source>
        <strain evidence="1">MELC-2E11</strain>
        <tissue evidence="1">Siphon/mantle</tissue>
    </source>
</reference>
<dbReference type="Proteomes" id="UP001164746">
    <property type="component" value="Chromosome 9"/>
</dbReference>
<sequence>MCKSSVPTYTSTDATVNWFERYGRKKGFICYILRYFLLLNWRQNLQVIKDEFLALVAMVMGCLDEKKYQAIVIRPTVRCVTIGNWMQDVYRHGYNMFGSVLYIRKEFPKPSELFSGAVWTAMYMACQDDTFQDAFRGVSLEVLKQIKEEKSSVIRENNGVSSGVLDRTKKEMSTAKRENTEVLSEVLDMIKKEKNTVIDDNRDMIIGIVHGVFPLYDEKL</sequence>
<dbReference type="EMBL" id="CP111020">
    <property type="protein sequence ID" value="WAR13846.1"/>
    <property type="molecule type" value="Genomic_DNA"/>
</dbReference>
<protein>
    <submittedName>
        <fullName evidence="1">Uncharacterized protein</fullName>
    </submittedName>
</protein>
<evidence type="ECO:0000313" key="2">
    <source>
        <dbReference type="Proteomes" id="UP001164746"/>
    </source>
</evidence>
<name>A0ABY7EYD6_MYAAR</name>
<keyword evidence="2" id="KW-1185">Reference proteome</keyword>
<organism evidence="1 2">
    <name type="scientific">Mya arenaria</name>
    <name type="common">Soft-shell clam</name>
    <dbReference type="NCBI Taxonomy" id="6604"/>
    <lineage>
        <taxon>Eukaryota</taxon>
        <taxon>Metazoa</taxon>
        <taxon>Spiralia</taxon>
        <taxon>Lophotrochozoa</taxon>
        <taxon>Mollusca</taxon>
        <taxon>Bivalvia</taxon>
        <taxon>Autobranchia</taxon>
        <taxon>Heteroconchia</taxon>
        <taxon>Euheterodonta</taxon>
        <taxon>Imparidentia</taxon>
        <taxon>Neoheterodontei</taxon>
        <taxon>Myida</taxon>
        <taxon>Myoidea</taxon>
        <taxon>Myidae</taxon>
        <taxon>Mya</taxon>
    </lineage>
</organism>
<accession>A0ABY7EYD6</accession>